<dbReference type="EMBL" id="JAUKTV010000004">
    <property type="protein sequence ID" value="KAK0739821.1"/>
    <property type="molecule type" value="Genomic_DNA"/>
</dbReference>
<gene>
    <name evidence="2" type="ORF">B0T21DRAFT_363390</name>
</gene>
<accession>A0AA40EIA4</accession>
<keyword evidence="3" id="KW-1185">Reference proteome</keyword>
<reference evidence="2" key="1">
    <citation type="submission" date="2023-06" db="EMBL/GenBank/DDBJ databases">
        <title>Genome-scale phylogeny and comparative genomics of the fungal order Sordariales.</title>
        <authorList>
            <consortium name="Lawrence Berkeley National Laboratory"/>
            <person name="Hensen N."/>
            <person name="Bonometti L."/>
            <person name="Westerberg I."/>
            <person name="Brannstrom I.O."/>
            <person name="Guillou S."/>
            <person name="Cros-Aarteil S."/>
            <person name="Calhoun S."/>
            <person name="Haridas S."/>
            <person name="Kuo A."/>
            <person name="Mondo S."/>
            <person name="Pangilinan J."/>
            <person name="Riley R."/>
            <person name="Labutti K."/>
            <person name="Andreopoulos B."/>
            <person name="Lipzen A."/>
            <person name="Chen C."/>
            <person name="Yanf M."/>
            <person name="Daum C."/>
            <person name="Ng V."/>
            <person name="Clum A."/>
            <person name="Steindorff A."/>
            <person name="Ohm R."/>
            <person name="Martin F."/>
            <person name="Silar P."/>
            <person name="Natvig D."/>
            <person name="Lalanne C."/>
            <person name="Gautier V."/>
            <person name="Ament-Velasquez S.L."/>
            <person name="Kruys A."/>
            <person name="Hutchinson M.I."/>
            <person name="Powell A.J."/>
            <person name="Barry K."/>
            <person name="Miller A.N."/>
            <person name="Grigoriev I.V."/>
            <person name="Debuchy R."/>
            <person name="Gladieux P."/>
            <person name="Thoren M.H."/>
            <person name="Johannesson H."/>
        </authorList>
    </citation>
    <scope>NUCLEOTIDE SEQUENCE</scope>
    <source>
        <strain evidence="2">CBS 540.89</strain>
    </source>
</reference>
<evidence type="ECO:0000313" key="3">
    <source>
        <dbReference type="Proteomes" id="UP001172159"/>
    </source>
</evidence>
<comment type="caution">
    <text evidence="2">The sequence shown here is derived from an EMBL/GenBank/DDBJ whole genome shotgun (WGS) entry which is preliminary data.</text>
</comment>
<protein>
    <submittedName>
        <fullName evidence="2">Uncharacterized protein</fullName>
    </submittedName>
</protein>
<feature type="region of interest" description="Disordered" evidence="1">
    <location>
        <begin position="1"/>
        <end position="22"/>
    </location>
</feature>
<proteinExistence type="predicted"/>
<feature type="compositionally biased region" description="Polar residues" evidence="1">
    <location>
        <begin position="1"/>
        <end position="10"/>
    </location>
</feature>
<evidence type="ECO:0000313" key="2">
    <source>
        <dbReference type="EMBL" id="KAK0739821.1"/>
    </source>
</evidence>
<evidence type="ECO:0000256" key="1">
    <source>
        <dbReference type="SAM" id="MobiDB-lite"/>
    </source>
</evidence>
<name>A0AA40EIA4_9PEZI</name>
<sequence>MSVFAESQSHSRLKESLRTEKRHADVDNAAGFGMIGPGQSCFRVGMIGTVTAPAVNDLSPDIWREQHSGSASLNAQCDQHATGVGRYPIESTSAMSCPLI</sequence>
<feature type="compositionally biased region" description="Basic and acidic residues" evidence="1">
    <location>
        <begin position="12"/>
        <end position="22"/>
    </location>
</feature>
<organism evidence="2 3">
    <name type="scientific">Apiosordaria backusii</name>
    <dbReference type="NCBI Taxonomy" id="314023"/>
    <lineage>
        <taxon>Eukaryota</taxon>
        <taxon>Fungi</taxon>
        <taxon>Dikarya</taxon>
        <taxon>Ascomycota</taxon>
        <taxon>Pezizomycotina</taxon>
        <taxon>Sordariomycetes</taxon>
        <taxon>Sordariomycetidae</taxon>
        <taxon>Sordariales</taxon>
        <taxon>Lasiosphaeriaceae</taxon>
        <taxon>Apiosordaria</taxon>
    </lineage>
</organism>
<dbReference type="Proteomes" id="UP001172159">
    <property type="component" value="Unassembled WGS sequence"/>
</dbReference>
<dbReference type="AlphaFoldDB" id="A0AA40EIA4"/>